<evidence type="ECO:0000313" key="8">
    <source>
        <dbReference type="Proteomes" id="UP001642405"/>
    </source>
</evidence>
<feature type="transmembrane region" description="Helical" evidence="6">
    <location>
        <begin position="120"/>
        <end position="139"/>
    </location>
</feature>
<evidence type="ECO:0000256" key="2">
    <source>
        <dbReference type="ARBA" id="ARBA00022692"/>
    </source>
</evidence>
<evidence type="ECO:0000256" key="6">
    <source>
        <dbReference type="SAM" id="Phobius"/>
    </source>
</evidence>
<feature type="compositionally biased region" description="Acidic residues" evidence="5">
    <location>
        <begin position="238"/>
        <end position="249"/>
    </location>
</feature>
<comment type="subcellular location">
    <subcellularLocation>
        <location evidence="1">Membrane</location>
        <topology evidence="1">Multi-pass membrane protein</topology>
    </subcellularLocation>
</comment>
<evidence type="ECO:0000256" key="4">
    <source>
        <dbReference type="ARBA" id="ARBA00023136"/>
    </source>
</evidence>
<feature type="transmembrane region" description="Helical" evidence="6">
    <location>
        <begin position="159"/>
        <end position="176"/>
    </location>
</feature>
<dbReference type="PANTHER" id="PTHR30249">
    <property type="entry name" value="PUTATIVE SEROTONIN TRANSPORTER"/>
    <property type="match status" value="1"/>
</dbReference>
<reference evidence="7 8" key="1">
    <citation type="submission" date="2024-01" db="EMBL/GenBank/DDBJ databases">
        <authorList>
            <person name="Allen C."/>
            <person name="Tagirdzhanova G."/>
        </authorList>
    </citation>
    <scope>NUCLEOTIDE SEQUENCE [LARGE SCALE GENOMIC DNA]</scope>
</reference>
<comment type="caution">
    <text evidence="7">The sequence shown here is derived from an EMBL/GenBank/DDBJ whole genome shotgun (WGS) entry which is preliminary data.</text>
</comment>
<keyword evidence="8" id="KW-1185">Reference proteome</keyword>
<evidence type="ECO:0000256" key="3">
    <source>
        <dbReference type="ARBA" id="ARBA00022989"/>
    </source>
</evidence>
<dbReference type="Proteomes" id="UP001642405">
    <property type="component" value="Unassembled WGS sequence"/>
</dbReference>
<organism evidence="7 8">
    <name type="scientific">Sporothrix curviconia</name>
    <dbReference type="NCBI Taxonomy" id="1260050"/>
    <lineage>
        <taxon>Eukaryota</taxon>
        <taxon>Fungi</taxon>
        <taxon>Dikarya</taxon>
        <taxon>Ascomycota</taxon>
        <taxon>Pezizomycotina</taxon>
        <taxon>Sordariomycetes</taxon>
        <taxon>Sordariomycetidae</taxon>
        <taxon>Ophiostomatales</taxon>
        <taxon>Ophiostomataceae</taxon>
        <taxon>Sporothrix</taxon>
    </lineage>
</organism>
<feature type="transmembrane region" description="Helical" evidence="6">
    <location>
        <begin position="607"/>
        <end position="629"/>
    </location>
</feature>
<evidence type="ECO:0008006" key="9">
    <source>
        <dbReference type="Google" id="ProtNLM"/>
    </source>
</evidence>
<name>A0ABP0B1Q5_9PEZI</name>
<evidence type="ECO:0000313" key="7">
    <source>
        <dbReference type="EMBL" id="CAK7213469.1"/>
    </source>
</evidence>
<feature type="transmembrane region" description="Helical" evidence="6">
    <location>
        <begin position="402"/>
        <end position="421"/>
    </location>
</feature>
<feature type="transmembrane region" description="Helical" evidence="6">
    <location>
        <begin position="90"/>
        <end position="114"/>
    </location>
</feature>
<dbReference type="InterPro" id="IPR007300">
    <property type="entry name" value="CidB/LrgB"/>
</dbReference>
<dbReference type="EMBL" id="CAWUHB010000007">
    <property type="protein sequence ID" value="CAK7213469.1"/>
    <property type="molecule type" value="Genomic_DNA"/>
</dbReference>
<feature type="transmembrane region" description="Helical" evidence="6">
    <location>
        <begin position="487"/>
        <end position="513"/>
    </location>
</feature>
<accession>A0ABP0B1Q5</accession>
<feature type="transmembrane region" description="Helical" evidence="6">
    <location>
        <begin position="543"/>
        <end position="564"/>
    </location>
</feature>
<keyword evidence="3 6" id="KW-1133">Transmembrane helix</keyword>
<keyword evidence="2 6" id="KW-0812">Transmembrane</keyword>
<feature type="region of interest" description="Disordered" evidence="5">
    <location>
        <begin position="223"/>
        <end position="249"/>
    </location>
</feature>
<dbReference type="PANTHER" id="PTHR30249:SF0">
    <property type="entry name" value="PLASTIDAL GLYCOLATE_GLYCERATE TRANSLOCATOR 1, CHLOROPLASTIC"/>
    <property type="match status" value="1"/>
</dbReference>
<evidence type="ECO:0000256" key="5">
    <source>
        <dbReference type="SAM" id="MobiDB-lite"/>
    </source>
</evidence>
<dbReference type="Pfam" id="PF04172">
    <property type="entry name" value="LrgB"/>
    <property type="match status" value="1"/>
</dbReference>
<evidence type="ECO:0000256" key="1">
    <source>
        <dbReference type="ARBA" id="ARBA00004141"/>
    </source>
</evidence>
<sequence length="636" mass="67694">MTPKARPRPPAAIAMTSMSAAVASPGNGSNEPTAAKITDPVVVPSATGPLPSGIADNSSDSTDMWPVAKDAARAVKIVIVSDWRRIVRCFVYLPIGIFAILAACYGVSCLLLLGDVAFPASVACLVLLFLGLLLCEAVIGNRKTKALVRIINVPGGWSLRWLNLFFTPSFVMLPLSPRISGAEIGKMIAVFVIGFVVMLVATAYMVRGIQLLVRRPRKALHQRTESVRRDGTVSPGEGGEEHEDDQDEELTPLRADFGSGSCDGIRSMPPVPPQSHAAAYITIRGQNLDDPLSSFSDVPAPYSRILLLRHQSSARAVSLVSGGAAVRSASTSGTSTPIPMTRADRWAEWLGGHADALLFAALGLFVGVPLYYSVGYAMPLQLSVNVLLFIGAMSLPASWRQILHPVLVSAFSTLLVIWLLGRVRGDSLVETLDSYKPGHTYLYLWENPSAANRAPGAGDMLVSALDASIVSLALPMYQYRHELRRHFLAIVVPTVSLSVISLYVYPIVCYHIGINATRSLAFTSRSLTLALAVPAVRNLGGDINTAAAVAILSGVLGVLIGRRILSWLRIPDDDYVTRGVTLGANASALGTALLLRIDPRAAAISSLAMGLFGAITVAFSSIPPIVHIIRSLVGLS</sequence>
<protein>
    <recommendedName>
        <fullName evidence="9">LrgB-like protein</fullName>
    </recommendedName>
</protein>
<gene>
    <name evidence="7" type="ORF">SCUCBS95973_001803</name>
</gene>
<proteinExistence type="predicted"/>
<feature type="transmembrane region" description="Helical" evidence="6">
    <location>
        <begin position="576"/>
        <end position="595"/>
    </location>
</feature>
<feature type="transmembrane region" description="Helical" evidence="6">
    <location>
        <begin position="188"/>
        <end position="213"/>
    </location>
</feature>
<feature type="transmembrane region" description="Helical" evidence="6">
    <location>
        <begin position="349"/>
        <end position="372"/>
    </location>
</feature>
<keyword evidence="4 6" id="KW-0472">Membrane</keyword>